<feature type="region of interest" description="Disordered" evidence="3">
    <location>
        <begin position="172"/>
        <end position="199"/>
    </location>
</feature>
<dbReference type="EMBL" id="QVIG01000001">
    <property type="protein sequence ID" value="RGD58518.1"/>
    <property type="molecule type" value="Genomic_DNA"/>
</dbReference>
<comment type="caution">
    <text evidence="4">The sequence shown here is derived from an EMBL/GenBank/DDBJ whole genome shotgun (WGS) entry which is preliminary data.</text>
</comment>
<dbReference type="SUPFAM" id="SSF48264">
    <property type="entry name" value="Cytochrome P450"/>
    <property type="match status" value="1"/>
</dbReference>
<dbReference type="Gene3D" id="1.10.630.10">
    <property type="entry name" value="Cytochrome P450"/>
    <property type="match status" value="1"/>
</dbReference>
<dbReference type="GO" id="GO:0005506">
    <property type="term" value="F:iron ion binding"/>
    <property type="evidence" value="ECO:0007669"/>
    <property type="project" value="InterPro"/>
</dbReference>
<keyword evidence="2" id="KW-0408">Iron</keyword>
<comment type="similarity">
    <text evidence="1 2">Belongs to the cytochrome P450 family.</text>
</comment>
<evidence type="ECO:0000256" key="2">
    <source>
        <dbReference type="RuleBase" id="RU000461"/>
    </source>
</evidence>
<keyword evidence="2" id="KW-0479">Metal-binding</keyword>
<feature type="compositionally biased region" description="Low complexity" evidence="3">
    <location>
        <begin position="10"/>
        <end position="21"/>
    </location>
</feature>
<evidence type="ECO:0000256" key="1">
    <source>
        <dbReference type="ARBA" id="ARBA00010617"/>
    </source>
</evidence>
<dbReference type="AlphaFoldDB" id="A0A372ZRI5"/>
<keyword evidence="2" id="KW-0560">Oxidoreductase</keyword>
<dbReference type="PANTHER" id="PTHR46696">
    <property type="entry name" value="P450, PUTATIVE (EUROFUNG)-RELATED"/>
    <property type="match status" value="1"/>
</dbReference>
<feature type="compositionally biased region" description="Basic and acidic residues" evidence="3">
    <location>
        <begin position="187"/>
        <end position="199"/>
    </location>
</feature>
<dbReference type="Pfam" id="PF00067">
    <property type="entry name" value="p450"/>
    <property type="match status" value="1"/>
</dbReference>
<dbReference type="GO" id="GO:0016705">
    <property type="term" value="F:oxidoreductase activity, acting on paired donors, with incorporation or reduction of molecular oxygen"/>
    <property type="evidence" value="ECO:0007669"/>
    <property type="project" value="InterPro"/>
</dbReference>
<dbReference type="GO" id="GO:0004497">
    <property type="term" value="F:monooxygenase activity"/>
    <property type="evidence" value="ECO:0007669"/>
    <property type="project" value="UniProtKB-KW"/>
</dbReference>
<protein>
    <submittedName>
        <fullName evidence="4">Cytochrome P450</fullName>
    </submittedName>
</protein>
<dbReference type="PANTHER" id="PTHR46696:SF1">
    <property type="entry name" value="CYTOCHROME P450 YJIB-RELATED"/>
    <property type="match status" value="1"/>
</dbReference>
<keyword evidence="2" id="KW-0349">Heme</keyword>
<proteinExistence type="inferred from homology"/>
<dbReference type="InterPro" id="IPR002397">
    <property type="entry name" value="Cyt_P450_B"/>
</dbReference>
<dbReference type="PRINTS" id="PR00359">
    <property type="entry name" value="BP450"/>
</dbReference>
<dbReference type="InterPro" id="IPR017972">
    <property type="entry name" value="Cyt_P450_CS"/>
</dbReference>
<feature type="region of interest" description="Disordered" evidence="3">
    <location>
        <begin position="1"/>
        <end position="33"/>
    </location>
</feature>
<accession>A0A372ZRI5</accession>
<sequence length="419" mass="44559">MDSAAADTGTTLPPLHRLPTTPAQPPHPTTLPDGTPAWLITRYHDVRQVLGDPRVTRADLHDVGTAGATADVAANPASLFNQDGPAHRRLRGTAQRAFTPRAIAGWQPWVAAAVQQSVDRLVAAGPTADLVPAFARPVPFAVTTRLMGLDGDGPDHLDEERLQRWTRALLAQGEDQGGEQGSEQDGEPGKGTEDRDGADHDATLAEFGSFMGELVARRRREPGDDLVSRLVRAADQDGGVPEESLVFLVAGLTASGNESVAGALANALVYVLGERPEHWPRLADPDTAERTAERLLHYIPLGDDEATIRRTTAPVEVGDVTIPAGSVVAVSLGSANRDPAVYPKGLDADLGLPLPAPTLAFSSGPHYCIGAWRVRLEMRESLHRLATALPGLRLTTPVADLAWQLGGTTRSPARLPVDW</sequence>
<keyword evidence="2" id="KW-0503">Monooxygenase</keyword>
<dbReference type="Proteomes" id="UP000263377">
    <property type="component" value="Unassembled WGS sequence"/>
</dbReference>
<gene>
    <name evidence="4" type="ORF">DR950_12630</name>
</gene>
<evidence type="ECO:0000313" key="4">
    <source>
        <dbReference type="EMBL" id="RGD58518.1"/>
    </source>
</evidence>
<keyword evidence="5" id="KW-1185">Reference proteome</keyword>
<evidence type="ECO:0000256" key="3">
    <source>
        <dbReference type="SAM" id="MobiDB-lite"/>
    </source>
</evidence>
<dbReference type="InterPro" id="IPR001128">
    <property type="entry name" value="Cyt_P450"/>
</dbReference>
<organism evidence="4 5">
    <name type="scientific">Kitasatospora xanthocidica</name>
    <dbReference type="NCBI Taxonomy" id="83382"/>
    <lineage>
        <taxon>Bacteria</taxon>
        <taxon>Bacillati</taxon>
        <taxon>Actinomycetota</taxon>
        <taxon>Actinomycetes</taxon>
        <taxon>Kitasatosporales</taxon>
        <taxon>Streptomycetaceae</taxon>
        <taxon>Kitasatospora</taxon>
    </lineage>
</organism>
<dbReference type="GO" id="GO:0020037">
    <property type="term" value="F:heme binding"/>
    <property type="evidence" value="ECO:0007669"/>
    <property type="project" value="InterPro"/>
</dbReference>
<dbReference type="RefSeq" id="WP_117487092.1">
    <property type="nucleotide sequence ID" value="NZ_QVIG01000001.1"/>
</dbReference>
<dbReference type="InterPro" id="IPR036396">
    <property type="entry name" value="Cyt_P450_sf"/>
</dbReference>
<name>A0A372ZRI5_9ACTN</name>
<reference evidence="4 5" key="1">
    <citation type="submission" date="2018-08" db="EMBL/GenBank/DDBJ databases">
        <title>Diversity &amp; Physiological Properties of Lignin-Decomposing Actinobacteria from Soil.</title>
        <authorList>
            <person name="Roh S.G."/>
            <person name="Kim S.B."/>
        </authorList>
    </citation>
    <scope>NUCLEOTIDE SEQUENCE [LARGE SCALE GENOMIC DNA]</scope>
    <source>
        <strain evidence="4 5">MMS17-GH009</strain>
    </source>
</reference>
<evidence type="ECO:0000313" key="5">
    <source>
        <dbReference type="Proteomes" id="UP000263377"/>
    </source>
</evidence>
<dbReference type="PROSITE" id="PS00086">
    <property type="entry name" value="CYTOCHROME_P450"/>
    <property type="match status" value="1"/>
</dbReference>